<reference evidence="2 3" key="1">
    <citation type="submission" date="2019-11" db="EMBL/GenBank/DDBJ databases">
        <authorList>
            <person name="Zheng R.K."/>
            <person name="Sun C.M."/>
        </authorList>
    </citation>
    <scope>NUCLEOTIDE SEQUENCE [LARGE SCALE GENOMIC DNA]</scope>
    <source>
        <strain evidence="2 3">WC007</strain>
    </source>
</reference>
<dbReference type="CDD" id="cd06433">
    <property type="entry name" value="GT_2_WfgS_like"/>
    <property type="match status" value="1"/>
</dbReference>
<dbReference type="InterPro" id="IPR029044">
    <property type="entry name" value="Nucleotide-diphossugar_trans"/>
</dbReference>
<dbReference type="GO" id="GO:0016758">
    <property type="term" value="F:hexosyltransferase activity"/>
    <property type="evidence" value="ECO:0007669"/>
    <property type="project" value="UniProtKB-ARBA"/>
</dbReference>
<dbReference type="EMBL" id="CP046401">
    <property type="protein sequence ID" value="QGY46574.1"/>
    <property type="molecule type" value="Genomic_DNA"/>
</dbReference>
<sequence>MKISIITATFNSGANISQCVTSVNEQTCNNIEHIIIDGASKDNTLDIVKSIPNRVTRTVSEPDNGIYDAMNKGIRLASGDIIGILNSDDIYENKNVLSRVAQEFEKDSCLEAIHSNLYYVRSNSTNKIIRHWITGDFVPGSFFKGWHPAHPTLFLKREVYEKYGLFDQSFKLAADFEFMLRIFERFRIKSKYLPTPTVKMRLGGATNKSFSNIIKGNVECLRAFRKNNFNIPVFYTFYRILPKFKQFVNKR</sequence>
<dbReference type="Gene3D" id="3.90.550.10">
    <property type="entry name" value="Spore Coat Polysaccharide Biosynthesis Protein SpsA, Chain A"/>
    <property type="match status" value="1"/>
</dbReference>
<proteinExistence type="predicted"/>
<evidence type="ECO:0000259" key="1">
    <source>
        <dbReference type="Pfam" id="PF00535"/>
    </source>
</evidence>
<dbReference type="InterPro" id="IPR001173">
    <property type="entry name" value="Glyco_trans_2-like"/>
</dbReference>
<dbReference type="SUPFAM" id="SSF53448">
    <property type="entry name" value="Nucleotide-diphospho-sugar transferases"/>
    <property type="match status" value="1"/>
</dbReference>
<name>A0A6I6K928_9BACT</name>
<dbReference type="RefSeq" id="WP_158869705.1">
    <property type="nucleotide sequence ID" value="NZ_CP046401.1"/>
</dbReference>
<dbReference type="PANTHER" id="PTHR22916">
    <property type="entry name" value="GLYCOSYLTRANSFERASE"/>
    <property type="match status" value="1"/>
</dbReference>
<protein>
    <submittedName>
        <fullName evidence="2">Glycosyltransferase</fullName>
    </submittedName>
</protein>
<feature type="domain" description="Glycosyltransferase 2-like" evidence="1">
    <location>
        <begin position="4"/>
        <end position="130"/>
    </location>
</feature>
<organism evidence="2 3">
    <name type="scientific">Maribellus comscasis</name>
    <dbReference type="NCBI Taxonomy" id="2681766"/>
    <lineage>
        <taxon>Bacteria</taxon>
        <taxon>Pseudomonadati</taxon>
        <taxon>Bacteroidota</taxon>
        <taxon>Bacteroidia</taxon>
        <taxon>Marinilabiliales</taxon>
        <taxon>Prolixibacteraceae</taxon>
        <taxon>Maribellus</taxon>
    </lineage>
</organism>
<gene>
    <name evidence="2" type="ORF">GM418_23810</name>
</gene>
<keyword evidence="2" id="KW-0808">Transferase</keyword>
<accession>A0A6I6K928</accession>
<evidence type="ECO:0000313" key="2">
    <source>
        <dbReference type="EMBL" id="QGY46574.1"/>
    </source>
</evidence>
<dbReference type="KEGG" id="mcos:GM418_23810"/>
<evidence type="ECO:0000313" key="3">
    <source>
        <dbReference type="Proteomes" id="UP000428260"/>
    </source>
</evidence>
<dbReference type="Proteomes" id="UP000428260">
    <property type="component" value="Chromosome"/>
</dbReference>
<keyword evidence="3" id="KW-1185">Reference proteome</keyword>
<dbReference type="AlphaFoldDB" id="A0A6I6K928"/>
<dbReference type="PANTHER" id="PTHR22916:SF3">
    <property type="entry name" value="UDP-GLCNAC:BETAGAL BETA-1,3-N-ACETYLGLUCOSAMINYLTRANSFERASE-LIKE PROTEIN 1"/>
    <property type="match status" value="1"/>
</dbReference>
<dbReference type="Pfam" id="PF00535">
    <property type="entry name" value="Glycos_transf_2"/>
    <property type="match status" value="1"/>
</dbReference>